<evidence type="ECO:0000313" key="6">
    <source>
        <dbReference type="Proteomes" id="UP001187192"/>
    </source>
</evidence>
<evidence type="ECO:0000256" key="2">
    <source>
        <dbReference type="ARBA" id="ARBA00022676"/>
    </source>
</evidence>
<dbReference type="PANTHER" id="PTHR48049:SF34">
    <property type="entry name" value="UDP-GLYCOSYLTRANSFERASE 79B30-LIKE"/>
    <property type="match status" value="1"/>
</dbReference>
<reference evidence="5" key="1">
    <citation type="submission" date="2023-07" db="EMBL/GenBank/DDBJ databases">
        <title>draft genome sequence of fig (Ficus carica).</title>
        <authorList>
            <person name="Takahashi T."/>
            <person name="Nishimura K."/>
        </authorList>
    </citation>
    <scope>NUCLEOTIDE SEQUENCE</scope>
</reference>
<dbReference type="Pfam" id="PF00201">
    <property type="entry name" value="UDPGT"/>
    <property type="match status" value="1"/>
</dbReference>
<feature type="transmembrane region" description="Helical" evidence="4">
    <location>
        <begin position="130"/>
        <end position="150"/>
    </location>
</feature>
<dbReference type="AlphaFoldDB" id="A0AA88D2V0"/>
<evidence type="ECO:0000313" key="5">
    <source>
        <dbReference type="EMBL" id="GMN44213.1"/>
    </source>
</evidence>
<evidence type="ECO:0000256" key="3">
    <source>
        <dbReference type="ARBA" id="ARBA00022679"/>
    </source>
</evidence>
<dbReference type="CDD" id="cd03784">
    <property type="entry name" value="GT1_Gtf-like"/>
    <property type="match status" value="1"/>
</dbReference>
<sequence length="466" mass="52415">MDPAHSSDLHIVMFPWFGLGHIMPFLHISNKLARKGHRISFFVPAKTLSKIQHFNRFPRLITFFPITVPHVDGLPVGAETTSDVPSPFYLLLMTAMDRTERDVELLLLELKPHIVFFDVAYWIPKLACKLGIKTVYFLVLNLVMAGYLSGCERAEQEMSIPFEKLLLQPPSSFPDSSIKLHLHETRFFVRRKTLGLGNDIKLDDRLRIGRAECDALVSKGCKEIEGPFVEFAERNIGKPMLLVGPVIPESPTNGLGLEDKWVNFLCGFEAGSVIYCGLGSETVLKKDQFQELLLGFELSGYPFLAALKPPFGTETIEEALPEGFEGRVKGRGVVHGGWIQQQLILKHPSVGCYVTHCGYGSMMEGLVLNESCQLVMIPFANDQIYNARLIANRLKAGVEVERGEEDGFFTRESVCKAIRTVMEENYSEVGREIRANCSKLRELLLNKDTESSYIDDLIKKLQDLMS</sequence>
<evidence type="ECO:0008006" key="7">
    <source>
        <dbReference type="Google" id="ProtNLM"/>
    </source>
</evidence>
<keyword evidence="4" id="KW-0472">Membrane</keyword>
<dbReference type="FunFam" id="3.40.50.2000:FF:000037">
    <property type="entry name" value="Glycosyltransferase"/>
    <property type="match status" value="1"/>
</dbReference>
<dbReference type="Proteomes" id="UP001187192">
    <property type="component" value="Unassembled WGS sequence"/>
</dbReference>
<keyword evidence="2" id="KW-0328">Glycosyltransferase</keyword>
<comment type="similarity">
    <text evidence="1">Belongs to the UDP-glycosyltransferase family.</text>
</comment>
<dbReference type="GO" id="GO:0035251">
    <property type="term" value="F:UDP-glucosyltransferase activity"/>
    <property type="evidence" value="ECO:0007669"/>
    <property type="project" value="InterPro"/>
</dbReference>
<dbReference type="SUPFAM" id="SSF53756">
    <property type="entry name" value="UDP-Glycosyltransferase/glycogen phosphorylase"/>
    <property type="match status" value="1"/>
</dbReference>
<evidence type="ECO:0000256" key="4">
    <source>
        <dbReference type="SAM" id="Phobius"/>
    </source>
</evidence>
<keyword evidence="3" id="KW-0808">Transferase</keyword>
<dbReference type="Gramene" id="FCD_00016170-RA">
    <property type="protein sequence ID" value="FCD_00016170-RA:cds"/>
    <property type="gene ID" value="FCD_00016170"/>
</dbReference>
<keyword evidence="6" id="KW-1185">Reference proteome</keyword>
<keyword evidence="4" id="KW-1133">Transmembrane helix</keyword>
<organism evidence="5 6">
    <name type="scientific">Ficus carica</name>
    <name type="common">Common fig</name>
    <dbReference type="NCBI Taxonomy" id="3494"/>
    <lineage>
        <taxon>Eukaryota</taxon>
        <taxon>Viridiplantae</taxon>
        <taxon>Streptophyta</taxon>
        <taxon>Embryophyta</taxon>
        <taxon>Tracheophyta</taxon>
        <taxon>Spermatophyta</taxon>
        <taxon>Magnoliopsida</taxon>
        <taxon>eudicotyledons</taxon>
        <taxon>Gunneridae</taxon>
        <taxon>Pentapetalae</taxon>
        <taxon>rosids</taxon>
        <taxon>fabids</taxon>
        <taxon>Rosales</taxon>
        <taxon>Moraceae</taxon>
        <taxon>Ficeae</taxon>
        <taxon>Ficus</taxon>
    </lineage>
</organism>
<dbReference type="InterPro" id="IPR050481">
    <property type="entry name" value="UDP-glycosyltransf_plant"/>
</dbReference>
<proteinExistence type="inferred from homology"/>
<dbReference type="Gene3D" id="3.40.50.2000">
    <property type="entry name" value="Glycogen Phosphorylase B"/>
    <property type="match status" value="2"/>
</dbReference>
<protein>
    <recommendedName>
        <fullName evidence="7">Glycosyltransferase</fullName>
    </recommendedName>
</protein>
<feature type="transmembrane region" description="Helical" evidence="4">
    <location>
        <begin position="12"/>
        <end position="29"/>
    </location>
</feature>
<dbReference type="PANTHER" id="PTHR48049">
    <property type="entry name" value="GLYCOSYLTRANSFERASE"/>
    <property type="match status" value="1"/>
</dbReference>
<evidence type="ECO:0000256" key="1">
    <source>
        <dbReference type="ARBA" id="ARBA00009995"/>
    </source>
</evidence>
<comment type="caution">
    <text evidence="5">The sequence shown here is derived from an EMBL/GenBank/DDBJ whole genome shotgun (WGS) entry which is preliminary data.</text>
</comment>
<keyword evidence="4" id="KW-0812">Transmembrane</keyword>
<gene>
    <name evidence="5" type="ORF">TIFTF001_013412</name>
</gene>
<accession>A0AA88D2V0</accession>
<dbReference type="InterPro" id="IPR002213">
    <property type="entry name" value="UDP_glucos_trans"/>
</dbReference>
<name>A0AA88D2V0_FICCA</name>
<dbReference type="EMBL" id="BTGU01000018">
    <property type="protein sequence ID" value="GMN44213.1"/>
    <property type="molecule type" value="Genomic_DNA"/>
</dbReference>